<dbReference type="OrthoDB" id="5920068at2759"/>
<comment type="caution">
    <text evidence="2">The sequence shown here is derived from an EMBL/GenBank/DDBJ whole genome shotgun (WGS) entry which is preliminary data.</text>
</comment>
<dbReference type="AlphaFoldDB" id="A0A4C1V7J3"/>
<accession>A0A4C1V7J3</accession>
<proteinExistence type="predicted"/>
<keyword evidence="2" id="KW-0012">Acyltransferase</keyword>
<dbReference type="EMBL" id="BGZK01000291">
    <property type="protein sequence ID" value="GBP34659.1"/>
    <property type="molecule type" value="Genomic_DNA"/>
</dbReference>
<organism evidence="2 3">
    <name type="scientific">Eumeta variegata</name>
    <name type="common">Bagworm moth</name>
    <name type="synonym">Eumeta japonica</name>
    <dbReference type="NCBI Taxonomy" id="151549"/>
    <lineage>
        <taxon>Eukaryota</taxon>
        <taxon>Metazoa</taxon>
        <taxon>Ecdysozoa</taxon>
        <taxon>Arthropoda</taxon>
        <taxon>Hexapoda</taxon>
        <taxon>Insecta</taxon>
        <taxon>Pterygota</taxon>
        <taxon>Neoptera</taxon>
        <taxon>Endopterygota</taxon>
        <taxon>Lepidoptera</taxon>
        <taxon>Glossata</taxon>
        <taxon>Ditrysia</taxon>
        <taxon>Tineoidea</taxon>
        <taxon>Psychidae</taxon>
        <taxon>Oiketicinae</taxon>
        <taxon>Eumeta</taxon>
    </lineage>
</organism>
<evidence type="ECO:0000313" key="3">
    <source>
        <dbReference type="Proteomes" id="UP000299102"/>
    </source>
</evidence>
<keyword evidence="2" id="KW-0808">Transferase</keyword>
<dbReference type="Proteomes" id="UP000299102">
    <property type="component" value="Unassembled WGS sequence"/>
</dbReference>
<sequence>MYACVLIGRSASSAAQRHVRPTKAPAPPGTCRSSDGAPCFSRVVRLATRTAFAVVNNLYCIPAYVVWMMALRPIRPFFADLYWKIEGLMFHWLLAMVSLWSWTAGYENKTEFPILRDDRDSYRLTFNRPKRKFQEEGANVGTSTYFLQPDFRALDKTMYDDNWTQ</sequence>
<keyword evidence="1" id="KW-0472">Membrane</keyword>
<dbReference type="GO" id="GO:0016746">
    <property type="term" value="F:acyltransferase activity"/>
    <property type="evidence" value="ECO:0007669"/>
    <property type="project" value="UniProtKB-KW"/>
</dbReference>
<keyword evidence="1" id="KW-0812">Transmembrane</keyword>
<name>A0A4C1V7J3_EUMVA</name>
<protein>
    <submittedName>
        <fullName evidence="2">Acyl-CoA:lysophosphatidylglycerol acyltransferase 1</fullName>
    </submittedName>
</protein>
<dbReference type="STRING" id="151549.A0A4C1V7J3"/>
<feature type="transmembrane region" description="Helical" evidence="1">
    <location>
        <begin position="89"/>
        <end position="106"/>
    </location>
</feature>
<reference evidence="2 3" key="1">
    <citation type="journal article" date="2019" name="Commun. Biol.">
        <title>The bagworm genome reveals a unique fibroin gene that provides high tensile strength.</title>
        <authorList>
            <person name="Kono N."/>
            <person name="Nakamura H."/>
            <person name="Ohtoshi R."/>
            <person name="Tomita M."/>
            <person name="Numata K."/>
            <person name="Arakawa K."/>
        </authorList>
    </citation>
    <scope>NUCLEOTIDE SEQUENCE [LARGE SCALE GENOMIC DNA]</scope>
</reference>
<keyword evidence="1" id="KW-1133">Transmembrane helix</keyword>
<gene>
    <name evidence="2" type="primary">LPGAT1</name>
    <name evidence="2" type="ORF">EVAR_19050_1</name>
</gene>
<feature type="transmembrane region" description="Helical" evidence="1">
    <location>
        <begin position="50"/>
        <end position="69"/>
    </location>
</feature>
<evidence type="ECO:0000313" key="2">
    <source>
        <dbReference type="EMBL" id="GBP34659.1"/>
    </source>
</evidence>
<evidence type="ECO:0000256" key="1">
    <source>
        <dbReference type="SAM" id="Phobius"/>
    </source>
</evidence>
<keyword evidence="3" id="KW-1185">Reference proteome</keyword>